<evidence type="ECO:0000313" key="4">
    <source>
        <dbReference type="EMBL" id="GHP00878.1"/>
    </source>
</evidence>
<keyword evidence="5" id="KW-1185">Reference proteome</keyword>
<organism evidence="4 5">
    <name type="scientific">Reticulibacter mediterranei</name>
    <dbReference type="NCBI Taxonomy" id="2778369"/>
    <lineage>
        <taxon>Bacteria</taxon>
        <taxon>Bacillati</taxon>
        <taxon>Chloroflexota</taxon>
        <taxon>Ktedonobacteria</taxon>
        <taxon>Ktedonobacterales</taxon>
        <taxon>Reticulibacteraceae</taxon>
        <taxon>Reticulibacter</taxon>
    </lineage>
</organism>
<sequence length="260" mass="27957">MAEHKTVLITGAANGIGRACAFAFAKRGADLALIDKQEEALACLVHDLRHTSPTCTVSTVVADLVSDDIHETVTSALLPFRRIDILLSNAGKLVTGTVEELKEEQWRESFEINFFSHLALCQAIIPRMQQQPEGSILFTASDQALQPDAGLAAYASPKTALLALTKILARELAPHVRVNAVAPGMTRTNLVEPLLERLATEFQTDPQTAEQLELQRRGVPLARLGEAEEIAEVMVTLSTGPFCTGCIWNISGGYVGGIGA</sequence>
<dbReference type="GO" id="GO:0016491">
    <property type="term" value="F:oxidoreductase activity"/>
    <property type="evidence" value="ECO:0007669"/>
    <property type="project" value="UniProtKB-KW"/>
</dbReference>
<reference evidence="4" key="1">
    <citation type="submission" date="2020-10" db="EMBL/GenBank/DDBJ databases">
        <title>Taxonomic study of unclassified bacteria belonging to the class Ktedonobacteria.</title>
        <authorList>
            <person name="Yabe S."/>
            <person name="Wang C.M."/>
            <person name="Zheng Y."/>
            <person name="Sakai Y."/>
            <person name="Cavaletti L."/>
            <person name="Monciardini P."/>
            <person name="Donadio S."/>
        </authorList>
    </citation>
    <scope>NUCLEOTIDE SEQUENCE</scope>
    <source>
        <strain evidence="4">ID150040</strain>
    </source>
</reference>
<evidence type="ECO:0000256" key="1">
    <source>
        <dbReference type="ARBA" id="ARBA00006484"/>
    </source>
</evidence>
<proteinExistence type="inferred from homology"/>
<dbReference type="EMBL" id="BNJK01000003">
    <property type="protein sequence ID" value="GHP00878.1"/>
    <property type="molecule type" value="Genomic_DNA"/>
</dbReference>
<dbReference type="PANTHER" id="PTHR43639:SF1">
    <property type="entry name" value="SHORT-CHAIN DEHYDROGENASE_REDUCTASE FAMILY PROTEIN"/>
    <property type="match status" value="1"/>
</dbReference>
<name>A0A8J3NAX9_9CHLR</name>
<dbReference type="SUPFAM" id="SSF51735">
    <property type="entry name" value="NAD(P)-binding Rossmann-fold domains"/>
    <property type="match status" value="1"/>
</dbReference>
<dbReference type="AlphaFoldDB" id="A0A8J3NAX9"/>
<evidence type="ECO:0000313" key="5">
    <source>
        <dbReference type="Proteomes" id="UP000597444"/>
    </source>
</evidence>
<evidence type="ECO:0000256" key="3">
    <source>
        <dbReference type="RuleBase" id="RU000363"/>
    </source>
</evidence>
<dbReference type="RefSeq" id="WP_220211448.1">
    <property type="nucleotide sequence ID" value="NZ_BNJK01000003.1"/>
</dbReference>
<dbReference type="FunFam" id="3.40.50.720:FF:000084">
    <property type="entry name" value="Short-chain dehydrogenase reductase"/>
    <property type="match status" value="1"/>
</dbReference>
<comment type="similarity">
    <text evidence="1 3">Belongs to the short-chain dehydrogenases/reductases (SDR) family.</text>
</comment>
<dbReference type="CDD" id="cd05233">
    <property type="entry name" value="SDR_c"/>
    <property type="match status" value="1"/>
</dbReference>
<dbReference type="PRINTS" id="PR00080">
    <property type="entry name" value="SDRFAMILY"/>
</dbReference>
<dbReference type="PANTHER" id="PTHR43639">
    <property type="entry name" value="OXIDOREDUCTASE, SHORT-CHAIN DEHYDROGENASE/REDUCTASE FAMILY (AFU_ORTHOLOGUE AFUA_5G02870)"/>
    <property type="match status" value="1"/>
</dbReference>
<dbReference type="InterPro" id="IPR002347">
    <property type="entry name" value="SDR_fam"/>
</dbReference>
<dbReference type="Pfam" id="PF00106">
    <property type="entry name" value="adh_short"/>
    <property type="match status" value="1"/>
</dbReference>
<dbReference type="Proteomes" id="UP000597444">
    <property type="component" value="Unassembled WGS sequence"/>
</dbReference>
<dbReference type="InterPro" id="IPR036291">
    <property type="entry name" value="NAD(P)-bd_dom_sf"/>
</dbReference>
<protein>
    <submittedName>
        <fullName evidence="4">3-oxoacyl-[acyl-carrier-protein] reductase FabG</fullName>
    </submittedName>
</protein>
<accession>A0A8J3NAX9</accession>
<comment type="caution">
    <text evidence="4">The sequence shown here is derived from an EMBL/GenBank/DDBJ whole genome shotgun (WGS) entry which is preliminary data.</text>
</comment>
<dbReference type="Gene3D" id="3.40.50.720">
    <property type="entry name" value="NAD(P)-binding Rossmann-like Domain"/>
    <property type="match status" value="1"/>
</dbReference>
<gene>
    <name evidence="4" type="primary">fabG_5</name>
    <name evidence="4" type="ORF">KSF_109250</name>
</gene>
<dbReference type="PRINTS" id="PR00081">
    <property type="entry name" value="GDHRDH"/>
</dbReference>
<evidence type="ECO:0000256" key="2">
    <source>
        <dbReference type="ARBA" id="ARBA00023002"/>
    </source>
</evidence>
<keyword evidence="2" id="KW-0560">Oxidoreductase</keyword>